<feature type="transmembrane region" description="Helical" evidence="1">
    <location>
        <begin position="36"/>
        <end position="56"/>
    </location>
</feature>
<keyword evidence="1" id="KW-0472">Membrane</keyword>
<proteinExistence type="predicted"/>
<feature type="transmembrane region" description="Helical" evidence="1">
    <location>
        <begin position="76"/>
        <end position="93"/>
    </location>
</feature>
<reference evidence="2 3" key="1">
    <citation type="journal article" date="2016" name="Nat. Commun.">
        <title>Thousands of microbial genomes shed light on interconnected biogeochemical processes in an aquifer system.</title>
        <authorList>
            <person name="Anantharaman K."/>
            <person name="Brown C.T."/>
            <person name="Hug L.A."/>
            <person name="Sharon I."/>
            <person name="Castelle C.J."/>
            <person name="Probst A.J."/>
            <person name="Thomas B.C."/>
            <person name="Singh A."/>
            <person name="Wilkins M.J."/>
            <person name="Karaoz U."/>
            <person name="Brodie E.L."/>
            <person name="Williams K.H."/>
            <person name="Hubbard S.S."/>
            <person name="Banfield J.F."/>
        </authorList>
    </citation>
    <scope>NUCLEOTIDE SEQUENCE [LARGE SCALE GENOMIC DNA]</scope>
</reference>
<organism evidence="2 3">
    <name type="scientific">candidate division WWE3 bacterium RIFCSPLOWO2_01_FULL_41_18</name>
    <dbReference type="NCBI Taxonomy" id="1802625"/>
    <lineage>
        <taxon>Bacteria</taxon>
        <taxon>Katanobacteria</taxon>
    </lineage>
</organism>
<keyword evidence="1" id="KW-0812">Transmembrane</keyword>
<protein>
    <submittedName>
        <fullName evidence="2">Uncharacterized protein</fullName>
    </submittedName>
</protein>
<feature type="transmembrane region" description="Helical" evidence="1">
    <location>
        <begin position="99"/>
        <end position="120"/>
    </location>
</feature>
<sequence>MGKTLKLIFKELFNASLCIYLLALLAEVVREGIITNVFNLNILLMVVVVFGILTTLFKVEDEDLEQMDKKFTEKDLYLTIILSLGAGFLIYYKTASLGVISYFISAGTAVLIILLTTLIFTSEN</sequence>
<dbReference type="AlphaFoldDB" id="A0A1F4VEH8"/>
<keyword evidence="1" id="KW-1133">Transmembrane helix</keyword>
<dbReference type="EMBL" id="MEVI01000003">
    <property type="protein sequence ID" value="OGC55103.1"/>
    <property type="molecule type" value="Genomic_DNA"/>
</dbReference>
<evidence type="ECO:0000313" key="3">
    <source>
        <dbReference type="Proteomes" id="UP000176504"/>
    </source>
</evidence>
<dbReference type="Proteomes" id="UP000176504">
    <property type="component" value="Unassembled WGS sequence"/>
</dbReference>
<name>A0A1F4VEH8_UNCKA</name>
<gene>
    <name evidence="2" type="ORF">A3A78_03950</name>
</gene>
<evidence type="ECO:0000313" key="2">
    <source>
        <dbReference type="EMBL" id="OGC55103.1"/>
    </source>
</evidence>
<evidence type="ECO:0000256" key="1">
    <source>
        <dbReference type="SAM" id="Phobius"/>
    </source>
</evidence>
<comment type="caution">
    <text evidence="2">The sequence shown here is derived from an EMBL/GenBank/DDBJ whole genome shotgun (WGS) entry which is preliminary data.</text>
</comment>
<accession>A0A1F4VEH8</accession>